<proteinExistence type="predicted"/>
<dbReference type="eggNOG" id="ENOG5032B92">
    <property type="taxonomic scope" value="Bacteria"/>
</dbReference>
<dbReference type="OrthoDB" id="5185819at2"/>
<feature type="domain" description="Mycothiol-dependent maleylpyruvate isomerase metal-binding" evidence="1">
    <location>
        <begin position="3"/>
        <end position="117"/>
    </location>
</feature>
<evidence type="ECO:0000259" key="1">
    <source>
        <dbReference type="Pfam" id="PF11716"/>
    </source>
</evidence>
<dbReference type="STRING" id="211114.SAMN04489726_0722"/>
<dbReference type="Pfam" id="PF11716">
    <property type="entry name" value="MDMPI_N"/>
    <property type="match status" value="1"/>
</dbReference>
<dbReference type="NCBIfam" id="TIGR03083">
    <property type="entry name" value="maleylpyruvate isomerase family mycothiol-dependent enzyme"/>
    <property type="match status" value="1"/>
</dbReference>
<dbReference type="InterPro" id="IPR034660">
    <property type="entry name" value="DinB/YfiT-like"/>
</dbReference>
<name>A0A1G9RVP5_ALLAB</name>
<dbReference type="InterPro" id="IPR017517">
    <property type="entry name" value="Maleyloyr_isom"/>
</dbReference>
<dbReference type="SUPFAM" id="SSF109854">
    <property type="entry name" value="DinB/YfiT-like putative metalloenzymes"/>
    <property type="match status" value="1"/>
</dbReference>
<keyword evidence="3" id="KW-1185">Reference proteome</keyword>
<organism evidence="2 3">
    <name type="scientific">Allokutzneria albata</name>
    <name type="common">Kibdelosporangium albatum</name>
    <dbReference type="NCBI Taxonomy" id="211114"/>
    <lineage>
        <taxon>Bacteria</taxon>
        <taxon>Bacillati</taxon>
        <taxon>Actinomycetota</taxon>
        <taxon>Actinomycetes</taxon>
        <taxon>Pseudonocardiales</taxon>
        <taxon>Pseudonocardiaceae</taxon>
        <taxon>Allokutzneria</taxon>
    </lineage>
</organism>
<sequence length="179" mass="19152">MARAAAPFLEIVRTIEPDQLDLPTPCTEFDVRALIAHLLHWGPSLEGAARKEAVPPGAASGDWAEALEAQVERTLAAWRPASAWEGVTTMGGSFELPADLVGGMVIGEFVLHGWDLARATGQHVEWDADVVDHVHREVARSADQGREMGVYGPEVTAPADASTLDKVLALSGRSPSWPD</sequence>
<dbReference type="InterPro" id="IPR017520">
    <property type="entry name" value="CHP03086"/>
</dbReference>
<evidence type="ECO:0000313" key="2">
    <source>
        <dbReference type="EMBL" id="SDM27358.1"/>
    </source>
</evidence>
<dbReference type="EMBL" id="LT629701">
    <property type="protein sequence ID" value="SDM27358.1"/>
    <property type="molecule type" value="Genomic_DNA"/>
</dbReference>
<gene>
    <name evidence="2" type="ORF">SAMN04489726_0722</name>
</gene>
<dbReference type="Gene3D" id="1.20.120.450">
    <property type="entry name" value="dinb family like domain"/>
    <property type="match status" value="1"/>
</dbReference>
<dbReference type="AlphaFoldDB" id="A0A1G9RVP5"/>
<protein>
    <submittedName>
        <fullName evidence="2">TIGR03086 family protein</fullName>
    </submittedName>
</protein>
<dbReference type="NCBIfam" id="TIGR03086">
    <property type="entry name" value="TIGR03086 family metal-binding protein"/>
    <property type="match status" value="1"/>
</dbReference>
<reference evidence="2 3" key="1">
    <citation type="submission" date="2016-10" db="EMBL/GenBank/DDBJ databases">
        <authorList>
            <person name="de Groot N.N."/>
        </authorList>
    </citation>
    <scope>NUCLEOTIDE SEQUENCE [LARGE SCALE GENOMIC DNA]</scope>
    <source>
        <strain evidence="2 3">DSM 44149</strain>
    </source>
</reference>
<dbReference type="InterPro" id="IPR024344">
    <property type="entry name" value="MDMPI_metal-binding"/>
</dbReference>
<accession>A0A1G9RVP5</accession>
<dbReference type="GO" id="GO:0046872">
    <property type="term" value="F:metal ion binding"/>
    <property type="evidence" value="ECO:0007669"/>
    <property type="project" value="InterPro"/>
</dbReference>
<evidence type="ECO:0000313" key="3">
    <source>
        <dbReference type="Proteomes" id="UP000183376"/>
    </source>
</evidence>
<dbReference type="Proteomes" id="UP000183376">
    <property type="component" value="Chromosome I"/>
</dbReference>